<keyword evidence="8" id="KW-1185">Reference proteome</keyword>
<evidence type="ECO:0000256" key="4">
    <source>
        <dbReference type="ARBA" id="ARBA00022989"/>
    </source>
</evidence>
<feature type="transmembrane region" description="Helical" evidence="6">
    <location>
        <begin position="131"/>
        <end position="148"/>
    </location>
</feature>
<sequence length="365" mass="41725">MTYRNDMKLGARILKTGIAITMALTLATLLQLPSPAFAGIAAIFAVQPSIYKSYQTVIEQIQANIIGAVIAVLFGLFFGSNPFMVGLVAVIIISICLKLKLENTISIALVTAIAILEATGENFTFVAGSRFLTILLGVLSAFIVNLVFMPPKYEARLYYKISNITEEIIKWIRMSLRQASEYGTLKGDIDRIKDQLIKLDQLFLLYKEERTYSKAKIYPKSRKLVLYRQLITTTNRAFYTLRKLHRLENELHQTPIEFQEILIAELDVLLNHHEQALLKFAKKIKADKTSEILLKNTFHKENLVQTFLNYEKNCKDTSCFHNLLPLVASIIDYHDHLEHLNTLINSYQHFHKKENDLSITDEIKT</sequence>
<dbReference type="PANTHER" id="PTHR30509">
    <property type="entry name" value="P-HYDROXYBENZOIC ACID EFFLUX PUMP SUBUNIT-RELATED"/>
    <property type="match status" value="1"/>
</dbReference>
<keyword evidence="3 6" id="KW-0812">Transmembrane</keyword>
<accession>A0ABT9VQY2</accession>
<feature type="transmembrane region" description="Helical" evidence="6">
    <location>
        <begin position="62"/>
        <end position="93"/>
    </location>
</feature>
<comment type="caution">
    <text evidence="7">The sequence shown here is derived from an EMBL/GenBank/DDBJ whole genome shotgun (WGS) entry which is preliminary data.</text>
</comment>
<protein>
    <submittedName>
        <fullName evidence="7">Uncharacterized membrane protein YgaE (UPF0421/DUF939 family)</fullName>
    </submittedName>
</protein>
<dbReference type="EMBL" id="JAUSTR010000009">
    <property type="protein sequence ID" value="MDQ0163080.1"/>
    <property type="molecule type" value="Genomic_DNA"/>
</dbReference>
<dbReference type="InterPro" id="IPR010343">
    <property type="entry name" value="ArAE_1"/>
</dbReference>
<dbReference type="PANTHER" id="PTHR30509:SF27">
    <property type="entry name" value="UPF0421 PROTEIN YGAE"/>
    <property type="match status" value="1"/>
</dbReference>
<evidence type="ECO:0000313" key="7">
    <source>
        <dbReference type="EMBL" id="MDQ0163080.1"/>
    </source>
</evidence>
<dbReference type="Pfam" id="PF06081">
    <property type="entry name" value="ArAE_1"/>
    <property type="match status" value="1"/>
</dbReference>
<keyword evidence="5 6" id="KW-0472">Membrane</keyword>
<evidence type="ECO:0000256" key="3">
    <source>
        <dbReference type="ARBA" id="ARBA00022692"/>
    </source>
</evidence>
<proteinExistence type="predicted"/>
<reference evidence="7 8" key="1">
    <citation type="submission" date="2023-07" db="EMBL/GenBank/DDBJ databases">
        <title>Genomic Encyclopedia of Type Strains, Phase IV (KMG-IV): sequencing the most valuable type-strain genomes for metagenomic binning, comparative biology and taxonomic classification.</title>
        <authorList>
            <person name="Goeker M."/>
        </authorList>
    </citation>
    <scope>NUCLEOTIDE SEQUENCE [LARGE SCALE GENOMIC DNA]</scope>
    <source>
        <strain evidence="7 8">DSM 19092</strain>
    </source>
</reference>
<dbReference type="Proteomes" id="UP001225646">
    <property type="component" value="Unassembled WGS sequence"/>
</dbReference>
<name>A0ABT9VQY2_9BACI</name>
<evidence type="ECO:0000256" key="1">
    <source>
        <dbReference type="ARBA" id="ARBA00004651"/>
    </source>
</evidence>
<gene>
    <name evidence="7" type="ORF">J2S06_002157</name>
</gene>
<comment type="subcellular location">
    <subcellularLocation>
        <location evidence="1">Cell membrane</location>
        <topology evidence="1">Multi-pass membrane protein</topology>
    </subcellularLocation>
</comment>
<evidence type="ECO:0000256" key="6">
    <source>
        <dbReference type="SAM" id="Phobius"/>
    </source>
</evidence>
<evidence type="ECO:0000313" key="8">
    <source>
        <dbReference type="Proteomes" id="UP001225646"/>
    </source>
</evidence>
<organism evidence="7 8">
    <name type="scientific">Aeribacillus alveayuensis</name>
    <dbReference type="NCBI Taxonomy" id="279215"/>
    <lineage>
        <taxon>Bacteria</taxon>
        <taxon>Bacillati</taxon>
        <taxon>Bacillota</taxon>
        <taxon>Bacilli</taxon>
        <taxon>Bacillales</taxon>
        <taxon>Bacillaceae</taxon>
        <taxon>Aeribacillus</taxon>
    </lineage>
</organism>
<keyword evidence="4 6" id="KW-1133">Transmembrane helix</keyword>
<evidence type="ECO:0000256" key="5">
    <source>
        <dbReference type="ARBA" id="ARBA00023136"/>
    </source>
</evidence>
<evidence type="ECO:0000256" key="2">
    <source>
        <dbReference type="ARBA" id="ARBA00022475"/>
    </source>
</evidence>
<keyword evidence="2" id="KW-1003">Cell membrane</keyword>
<feature type="transmembrane region" description="Helical" evidence="6">
    <location>
        <begin position="105"/>
        <end position="125"/>
    </location>
</feature>